<dbReference type="AlphaFoldDB" id="A0A437MFA7"/>
<evidence type="ECO:0000313" key="2">
    <source>
        <dbReference type="Proteomes" id="UP000282957"/>
    </source>
</evidence>
<dbReference type="RefSeq" id="WP_127788245.1">
    <property type="nucleotide sequence ID" value="NZ_SACL01000004.1"/>
</dbReference>
<name>A0A437MFA7_9PROT</name>
<comment type="caution">
    <text evidence="1">The sequence shown here is derived from an EMBL/GenBank/DDBJ whole genome shotgun (WGS) entry which is preliminary data.</text>
</comment>
<dbReference type="OrthoDB" id="3267842at2"/>
<organism evidence="1 2">
    <name type="scientific">Rhodovarius crocodyli</name>
    <dbReference type="NCBI Taxonomy" id="1979269"/>
    <lineage>
        <taxon>Bacteria</taxon>
        <taxon>Pseudomonadati</taxon>
        <taxon>Pseudomonadota</taxon>
        <taxon>Alphaproteobacteria</taxon>
        <taxon>Acetobacterales</taxon>
        <taxon>Roseomonadaceae</taxon>
        <taxon>Rhodovarius</taxon>
    </lineage>
</organism>
<sequence>MTREAAAAYFASLGFTHITVASLHALASKPAADGPRYFRFGRLTYYSKASLDSWLQGQIEKAEQKAAEKNAPKKRDRAA</sequence>
<gene>
    <name evidence="1" type="ORF">EOD42_14475</name>
</gene>
<keyword evidence="2" id="KW-1185">Reference proteome</keyword>
<proteinExistence type="predicted"/>
<dbReference type="EMBL" id="SACL01000004">
    <property type="protein sequence ID" value="RVT96312.1"/>
    <property type="molecule type" value="Genomic_DNA"/>
</dbReference>
<accession>A0A437MFA7</accession>
<dbReference type="Proteomes" id="UP000282957">
    <property type="component" value="Unassembled WGS sequence"/>
</dbReference>
<protein>
    <submittedName>
        <fullName evidence="1">Uncharacterized protein</fullName>
    </submittedName>
</protein>
<evidence type="ECO:0000313" key="1">
    <source>
        <dbReference type="EMBL" id="RVT96312.1"/>
    </source>
</evidence>
<reference evidence="1 2" key="1">
    <citation type="submission" date="2019-01" db="EMBL/GenBank/DDBJ databases">
        <authorList>
            <person name="Chen W.-M."/>
        </authorList>
    </citation>
    <scope>NUCLEOTIDE SEQUENCE [LARGE SCALE GENOMIC DNA]</scope>
    <source>
        <strain evidence="1 2">CCP-6</strain>
    </source>
</reference>